<accession>A0A5N7A801</accession>
<reference evidence="1 2" key="1">
    <citation type="submission" date="2019-04" db="EMBL/GenBank/DDBJ databases">
        <title>Friends and foes A comparative genomics studyof 23 Aspergillus species from section Flavi.</title>
        <authorList>
            <consortium name="DOE Joint Genome Institute"/>
            <person name="Kjaerbolling I."/>
            <person name="Vesth T."/>
            <person name="Frisvad J.C."/>
            <person name="Nybo J.L."/>
            <person name="Theobald S."/>
            <person name="Kildgaard S."/>
            <person name="Isbrandt T."/>
            <person name="Kuo A."/>
            <person name="Sato A."/>
            <person name="Lyhne E.K."/>
            <person name="Kogle M.E."/>
            <person name="Wiebenga A."/>
            <person name="Kun R.S."/>
            <person name="Lubbers R.J."/>
            <person name="Makela M.R."/>
            <person name="Barry K."/>
            <person name="Chovatia M."/>
            <person name="Clum A."/>
            <person name="Daum C."/>
            <person name="Haridas S."/>
            <person name="He G."/>
            <person name="LaButti K."/>
            <person name="Lipzen A."/>
            <person name="Mondo S."/>
            <person name="Riley R."/>
            <person name="Salamov A."/>
            <person name="Simmons B.A."/>
            <person name="Magnuson J.K."/>
            <person name="Henrissat B."/>
            <person name="Mortensen U.H."/>
            <person name="Larsen T.O."/>
            <person name="Devries R.P."/>
            <person name="Grigoriev I.V."/>
            <person name="Machida M."/>
            <person name="Baker S.E."/>
            <person name="Andersen M.R."/>
        </authorList>
    </citation>
    <scope>NUCLEOTIDE SEQUENCE [LARGE SCALE GENOMIC DNA]</scope>
    <source>
        <strain evidence="1 2">CBS 763.97</strain>
    </source>
</reference>
<evidence type="ECO:0000313" key="1">
    <source>
        <dbReference type="EMBL" id="KAE8365981.1"/>
    </source>
</evidence>
<dbReference type="AlphaFoldDB" id="A0A5N7A801"/>
<keyword evidence="2" id="KW-1185">Reference proteome</keyword>
<dbReference type="OrthoDB" id="103819at2759"/>
<evidence type="ECO:0000313" key="2">
    <source>
        <dbReference type="Proteomes" id="UP000326268"/>
    </source>
</evidence>
<dbReference type="RefSeq" id="XP_031929062.1">
    <property type="nucleotide sequence ID" value="XM_032072332.1"/>
</dbReference>
<protein>
    <submittedName>
        <fullName evidence="1">Uncharacterized protein</fullName>
    </submittedName>
</protein>
<dbReference type="GeneID" id="43656778"/>
<gene>
    <name evidence="1" type="ORF">BDV27DRAFT_156411</name>
</gene>
<name>A0A5N7A801_9EURO</name>
<dbReference type="Proteomes" id="UP000326268">
    <property type="component" value="Unassembled WGS sequence"/>
</dbReference>
<proteinExistence type="predicted"/>
<sequence>MSHPAEVNLDTRTNYIYLSHASSSPTRQPVQQQIDINSHMNEGECDDANSPEKRNNVTRAEPMGQSLAAYETILETLDDRAKIYSTWTRVLEAAIYTNHQISNTGPTFPVGIEEPIDPMIEQTDSPESFKPELLYMISPVALDPFSTFVPAAKLHRLFETLLNLCRPLFLADKEASDQSMAVVNDAAASASLEDNIGQLDNNGRHTWPDCANSSIYVAGDPVESEETVSSIPWGEEQMLDLFNSEPCLEWLETVSFNLAE</sequence>
<organism evidence="1 2">
    <name type="scientific">Aspergillus caelatus</name>
    <dbReference type="NCBI Taxonomy" id="61420"/>
    <lineage>
        <taxon>Eukaryota</taxon>
        <taxon>Fungi</taxon>
        <taxon>Dikarya</taxon>
        <taxon>Ascomycota</taxon>
        <taxon>Pezizomycotina</taxon>
        <taxon>Eurotiomycetes</taxon>
        <taxon>Eurotiomycetidae</taxon>
        <taxon>Eurotiales</taxon>
        <taxon>Aspergillaceae</taxon>
        <taxon>Aspergillus</taxon>
        <taxon>Aspergillus subgen. Circumdati</taxon>
    </lineage>
</organism>
<dbReference type="EMBL" id="ML737621">
    <property type="protein sequence ID" value="KAE8365981.1"/>
    <property type="molecule type" value="Genomic_DNA"/>
</dbReference>